<protein>
    <submittedName>
        <fullName evidence="3">Membrane protein</fullName>
    </submittedName>
</protein>
<keyword evidence="1" id="KW-0472">Membrane</keyword>
<dbReference type="RefSeq" id="WP_006818685.1">
    <property type="nucleotide sequence ID" value="NZ_CABKQJ010000016.1"/>
</dbReference>
<accession>A0ABX9RT61</accession>
<dbReference type="Proteomes" id="UP000267341">
    <property type="component" value="Unassembled WGS sequence"/>
</dbReference>
<dbReference type="InterPro" id="IPR058208">
    <property type="entry name" value="PACE"/>
</dbReference>
<keyword evidence="1" id="KW-0812">Transmembrane</keyword>
<dbReference type="GeneID" id="66906063"/>
<gene>
    <name evidence="3" type="ORF">C7387_4098</name>
</gene>
<feature type="transmembrane region" description="Helical" evidence="1">
    <location>
        <begin position="37"/>
        <end position="60"/>
    </location>
</feature>
<feature type="transmembrane region" description="Helical" evidence="1">
    <location>
        <begin position="12"/>
        <end position="31"/>
    </location>
</feature>
<organism evidence="3 4">
    <name type="scientific">Yokenella regensburgei</name>
    <dbReference type="NCBI Taxonomy" id="158877"/>
    <lineage>
        <taxon>Bacteria</taxon>
        <taxon>Pseudomonadati</taxon>
        <taxon>Pseudomonadota</taxon>
        <taxon>Gammaproteobacteria</taxon>
        <taxon>Enterobacterales</taxon>
        <taxon>Enterobacteriaceae</taxon>
        <taxon>Yokenella</taxon>
    </lineage>
</organism>
<reference evidence="3 4" key="1">
    <citation type="submission" date="2018-10" db="EMBL/GenBank/DDBJ databases">
        <title>Genomic Encyclopedia of Type Strains, Phase IV (KMG-IV): sequencing the most valuable type-strain genomes for metagenomic binning, comparative biology and taxonomic classification.</title>
        <authorList>
            <person name="Goeker M."/>
        </authorList>
    </citation>
    <scope>NUCLEOTIDE SEQUENCE [LARGE SCALE GENOMIC DNA]</scope>
    <source>
        <strain evidence="3 4">DSM 5079</strain>
    </source>
</reference>
<feature type="domain" description="Chlorhexidine efflux transporter" evidence="2">
    <location>
        <begin position="7"/>
        <end position="70"/>
    </location>
</feature>
<evidence type="ECO:0000313" key="3">
    <source>
        <dbReference type="EMBL" id="RKR52963.1"/>
    </source>
</evidence>
<dbReference type="EMBL" id="RBIZ01000007">
    <property type="protein sequence ID" value="RKR52963.1"/>
    <property type="molecule type" value="Genomic_DNA"/>
</dbReference>
<dbReference type="Pfam" id="PF05232">
    <property type="entry name" value="BTP"/>
    <property type="match status" value="2"/>
</dbReference>
<evidence type="ECO:0000313" key="4">
    <source>
        <dbReference type="Proteomes" id="UP000267341"/>
    </source>
</evidence>
<proteinExistence type="predicted"/>
<dbReference type="InterPro" id="IPR007896">
    <property type="entry name" value="BTP_bacteria"/>
</dbReference>
<feature type="transmembrane region" description="Helical" evidence="1">
    <location>
        <begin position="81"/>
        <end position="103"/>
    </location>
</feature>
<name>A0ABX9RT61_9ENTR</name>
<feature type="transmembrane region" description="Helical" evidence="1">
    <location>
        <begin position="115"/>
        <end position="132"/>
    </location>
</feature>
<evidence type="ECO:0000259" key="2">
    <source>
        <dbReference type="Pfam" id="PF05232"/>
    </source>
</evidence>
<feature type="domain" description="Chlorhexidine efflux transporter" evidence="2">
    <location>
        <begin position="75"/>
        <end position="136"/>
    </location>
</feature>
<sequence>MKVELNKSFKERILHAVLFEVLANIIIAVSVAKLLGVSLAISGTLSVVSAATATLWNYIFNYIFDGIQRRYKFERTFKVRAIHACIFEAGLIVALLPVAMYLLDLTVMEALVVETGLVLFFLPYTLVFNLTYDHLRWQLVGKHAEAASR</sequence>
<evidence type="ECO:0000256" key="1">
    <source>
        <dbReference type="SAM" id="Phobius"/>
    </source>
</evidence>
<dbReference type="NCBIfam" id="NF033664">
    <property type="entry name" value="PACE_transport"/>
    <property type="match status" value="1"/>
</dbReference>
<comment type="caution">
    <text evidence="3">The sequence shown here is derived from an EMBL/GenBank/DDBJ whole genome shotgun (WGS) entry which is preliminary data.</text>
</comment>
<keyword evidence="1" id="KW-1133">Transmembrane helix</keyword>
<keyword evidence="4" id="KW-1185">Reference proteome</keyword>